<dbReference type="KEGG" id="part:PARC_a3427"/>
<sequence>MRFGVPFFNTVDVVMSELEDKYADIRPYNDDEVAASLTRLINDDAFIDVIAKYNLPRFLSAVPFIARPMVRSQLRKKWGKVSTVEDVQNEVAQYLDKLVKRTTSKVTFSGLEQLDANQAYLFISNHRDIVLDPALVNWGLYQHKMKTVRIAIGDNLLQIPYITELMRLNKSFIVKRSAKAPKEMLKALTQLSSYIYDSVVGGNSIWIAQKEGRAKDGFDQTDPALLKMLQLNGRKQKKEFGDYIKELKIVPVSISYQYEPCAIAKAKELYHKQHHGEYVKSAGEDIASIVEGFSTAKGHVHLAFGQPIESKCDSAEELAKTIDRQIVDSFYLHPGNYIAGGCKDAVIDSPDTATFEQRLACVPEELKPLVLAMYAKPFHRKTEINTNSCEH</sequence>
<evidence type="ECO:0000259" key="1">
    <source>
        <dbReference type="Pfam" id="PF01553"/>
    </source>
</evidence>
<accession>A0A290S6W1</accession>
<evidence type="ECO:0000313" key="2">
    <source>
        <dbReference type="EMBL" id="ATC87803.1"/>
    </source>
</evidence>
<dbReference type="GO" id="GO:0042840">
    <property type="term" value="P:D-glucuronate catabolic process"/>
    <property type="evidence" value="ECO:0007669"/>
    <property type="project" value="TreeGrafter"/>
</dbReference>
<proteinExistence type="predicted"/>
<dbReference type="AlphaFoldDB" id="A0A290S6W1"/>
<protein>
    <recommendedName>
        <fullName evidence="1">Phospholipid/glycerol acyltransferase domain-containing protein</fullName>
    </recommendedName>
</protein>
<feature type="domain" description="Phospholipid/glycerol acyltransferase" evidence="1">
    <location>
        <begin position="105"/>
        <end position="191"/>
    </location>
</feature>
<dbReference type="InterPro" id="IPR002123">
    <property type="entry name" value="Plipid/glycerol_acylTrfase"/>
</dbReference>
<reference evidence="2 3" key="1">
    <citation type="journal article" date="2012" name="J. Bacteriol.">
        <title>Genome sequences of type strains of seven species of the marine bacterium Pseudoalteromonas.</title>
        <authorList>
            <person name="Xie B.B."/>
            <person name="Shu Y.L."/>
            <person name="Qin Q.L."/>
            <person name="Rong J.C."/>
            <person name="Zhang X.Y."/>
            <person name="Chen X.L."/>
            <person name="Shi M."/>
            <person name="He H.L."/>
            <person name="Zhou B.C."/>
            <person name="Zhang Y.Z."/>
        </authorList>
    </citation>
    <scope>NUCLEOTIDE SEQUENCE [LARGE SCALE GENOMIC DNA]</scope>
    <source>
        <strain evidence="2 3">A 37-1-2</strain>
    </source>
</reference>
<dbReference type="GO" id="GO:0019698">
    <property type="term" value="P:D-galacturonate catabolic process"/>
    <property type="evidence" value="ECO:0007669"/>
    <property type="project" value="TreeGrafter"/>
</dbReference>
<dbReference type="GO" id="GO:0016746">
    <property type="term" value="F:acyltransferase activity"/>
    <property type="evidence" value="ECO:0007669"/>
    <property type="project" value="InterPro"/>
</dbReference>
<dbReference type="Proteomes" id="UP000016505">
    <property type="component" value="Chromosome I"/>
</dbReference>
<name>A0A290S6W1_9GAMM</name>
<evidence type="ECO:0000313" key="3">
    <source>
        <dbReference type="Proteomes" id="UP000016505"/>
    </source>
</evidence>
<organism evidence="2 3">
    <name type="scientific">Pseudoalteromonas arctica A 37-1-2</name>
    <dbReference type="NCBI Taxonomy" id="1117313"/>
    <lineage>
        <taxon>Bacteria</taxon>
        <taxon>Pseudomonadati</taxon>
        <taxon>Pseudomonadota</taxon>
        <taxon>Gammaproteobacteria</taxon>
        <taxon>Alteromonadales</taxon>
        <taxon>Pseudoalteromonadaceae</taxon>
        <taxon>Pseudoalteromonas</taxon>
    </lineage>
</organism>
<gene>
    <name evidence="2" type="ORF">PARC_a3427</name>
</gene>
<dbReference type="PANTHER" id="PTHR30068">
    <property type="entry name" value="URONATE ISOMERASE"/>
    <property type="match status" value="1"/>
</dbReference>
<dbReference type="PANTHER" id="PTHR30068:SF3">
    <property type="entry name" value="PHOSPHOLIPID_GLYCEROL ACYLTRANSFERASE DOMAIN-CONTAINING PROTEIN"/>
    <property type="match status" value="1"/>
</dbReference>
<dbReference type="Pfam" id="PF01553">
    <property type="entry name" value="Acyltransferase"/>
    <property type="match status" value="1"/>
</dbReference>
<dbReference type="SUPFAM" id="SSF69593">
    <property type="entry name" value="Glycerol-3-phosphate (1)-acyltransferase"/>
    <property type="match status" value="1"/>
</dbReference>
<dbReference type="EMBL" id="CP011025">
    <property type="protein sequence ID" value="ATC87803.1"/>
    <property type="molecule type" value="Genomic_DNA"/>
</dbReference>